<feature type="domain" description="Metallo-beta-lactamase" evidence="2">
    <location>
        <begin position="125"/>
        <end position="309"/>
    </location>
</feature>
<dbReference type="HOGENOM" id="CLU_074775_0_0_6"/>
<accession>Q65WN0</accession>
<dbReference type="AlphaFoldDB" id="Q65WN0"/>
<dbReference type="Pfam" id="PF12706">
    <property type="entry name" value="Lactamase_B_2"/>
    <property type="match status" value="1"/>
</dbReference>
<dbReference type="KEGG" id="msu:MS0023"/>
<dbReference type="InterPro" id="IPR001279">
    <property type="entry name" value="Metallo-B-lactamas"/>
</dbReference>
<dbReference type="PANTHER" id="PTHR43546:SF9">
    <property type="entry name" value="L-ASCORBATE-6-PHOSPHATE LACTONASE ULAG-RELATED"/>
    <property type="match status" value="1"/>
</dbReference>
<keyword evidence="4" id="KW-1185">Reference proteome</keyword>
<evidence type="ECO:0000313" key="3">
    <source>
        <dbReference type="EMBL" id="AAU36630.1"/>
    </source>
</evidence>
<evidence type="ECO:0000313" key="4">
    <source>
        <dbReference type="Proteomes" id="UP000000607"/>
    </source>
</evidence>
<dbReference type="EMBL" id="AE016827">
    <property type="protein sequence ID" value="AAU36630.1"/>
    <property type="molecule type" value="Genomic_DNA"/>
</dbReference>
<keyword evidence="1" id="KW-0378">Hydrolase</keyword>
<dbReference type="eggNOG" id="COG2220">
    <property type="taxonomic scope" value="Bacteria"/>
</dbReference>
<dbReference type="GO" id="GO:0016787">
    <property type="term" value="F:hydrolase activity"/>
    <property type="evidence" value="ECO:0007669"/>
    <property type="project" value="UniProtKB-KW"/>
</dbReference>
<dbReference type="STRING" id="221988.MS0023"/>
<evidence type="ECO:0000256" key="1">
    <source>
        <dbReference type="ARBA" id="ARBA00022801"/>
    </source>
</evidence>
<dbReference type="PANTHER" id="PTHR43546">
    <property type="entry name" value="UPF0173 METAL-DEPENDENT HYDROLASE MJ1163-RELATED"/>
    <property type="match status" value="1"/>
</dbReference>
<dbReference type="InterPro" id="IPR036866">
    <property type="entry name" value="RibonucZ/Hydroxyglut_hydro"/>
</dbReference>
<sequence length="381" mass="43448">MIVLDFLLCRFLKDKEQNMSKVSEITRESWILSTFPEWGTWLNEEIELEQVPANNFAMWWLGCVGLWVKTPQSANICIDLWCGRGKATKQVKDMVRGHQMANMAGVRKLQPNLRNSVGVLDPFAINEVDAIVATHYHNDHIDVNVAAAVVNNPKLDHVKFIGPQYCVDMWTKWGVPAERCVVVKPGDTVKIKDLELVALDSFDRTCLVTLPARGAEDNGGELNGICPSDEEMGLKAVNYLIKTPGGNIYHSGDSHYSIYYAKHGKDYDIDVALGSYGENPLGIQDKMTSIDILRMAECLRAKVVIPVHHDIWTNFMASTNEILELYRMRKDRLQYQFHPFIWEVGGKYVYPRDKDLIEYHHPRGFDDCFEQEPNVPFKSIL</sequence>
<protein>
    <recommendedName>
        <fullName evidence="2">Metallo-beta-lactamase domain-containing protein</fullName>
    </recommendedName>
</protein>
<dbReference type="InterPro" id="IPR050114">
    <property type="entry name" value="UPF0173_UPF0282_UlaG_hydrolase"/>
</dbReference>
<reference evidence="3 4" key="1">
    <citation type="journal article" date="2004" name="Nat. Biotechnol.">
        <title>The genome sequence of the capnophilic rumen bacterium Mannheimia succiniciproducens.</title>
        <authorList>
            <person name="Hong S.H."/>
            <person name="Kim J.S."/>
            <person name="Lee S.Y."/>
            <person name="In Y.H."/>
            <person name="Choi S.S."/>
            <person name="Rih J.-K."/>
            <person name="Kim C.H."/>
            <person name="Jeong H."/>
            <person name="Hur C.G."/>
            <person name="Kim J.J."/>
        </authorList>
    </citation>
    <scope>NUCLEOTIDE SEQUENCE [LARGE SCALE GENOMIC DNA]</scope>
    <source>
        <strain evidence="4">KCTC 0769BP / MBEL55E</strain>
    </source>
</reference>
<evidence type="ECO:0000259" key="2">
    <source>
        <dbReference type="Pfam" id="PF12706"/>
    </source>
</evidence>
<name>Q65WN0_MANSM</name>
<proteinExistence type="predicted"/>
<dbReference type="SUPFAM" id="SSF56281">
    <property type="entry name" value="Metallo-hydrolase/oxidoreductase"/>
    <property type="match status" value="1"/>
</dbReference>
<dbReference type="Proteomes" id="UP000000607">
    <property type="component" value="Chromosome"/>
</dbReference>
<organism evidence="3 4">
    <name type="scientific">Mannheimia succiniciproducens (strain KCTC 0769BP / MBEL55E)</name>
    <dbReference type="NCBI Taxonomy" id="221988"/>
    <lineage>
        <taxon>Bacteria</taxon>
        <taxon>Pseudomonadati</taxon>
        <taxon>Pseudomonadota</taxon>
        <taxon>Gammaproteobacteria</taxon>
        <taxon>Pasteurellales</taxon>
        <taxon>Pasteurellaceae</taxon>
        <taxon>Basfia</taxon>
    </lineage>
</organism>
<dbReference type="Gene3D" id="3.60.15.10">
    <property type="entry name" value="Ribonuclease Z/Hydroxyacylglutathione hydrolase-like"/>
    <property type="match status" value="1"/>
</dbReference>
<gene>
    <name evidence="3" type="ordered locus">MS0023</name>
</gene>
<dbReference type="NCBIfam" id="NF008688">
    <property type="entry name" value="PRK11709.1"/>
    <property type="match status" value="1"/>
</dbReference>